<evidence type="ECO:0000313" key="2">
    <source>
        <dbReference type="EMBL" id="KKK79336.1"/>
    </source>
</evidence>
<dbReference type="EMBL" id="LAZR01054076">
    <property type="protein sequence ID" value="KKK79336.1"/>
    <property type="molecule type" value="Genomic_DNA"/>
</dbReference>
<evidence type="ECO:0000259" key="1">
    <source>
        <dbReference type="Pfam" id="PF10979"/>
    </source>
</evidence>
<proteinExistence type="predicted"/>
<sequence length="62" mass="7032">MKDKSKVIDTIRKLLALSESANEHEAGLAAEKTQELLARYNIDLFEVEDVKEEKPAERDSSK</sequence>
<dbReference type="AlphaFoldDB" id="A0A0F9B430"/>
<feature type="domain" description="DUF2786" evidence="1">
    <location>
        <begin position="6"/>
        <end position="43"/>
    </location>
</feature>
<feature type="non-terminal residue" evidence="2">
    <location>
        <position position="62"/>
    </location>
</feature>
<gene>
    <name evidence="2" type="ORF">LCGC14_2834560</name>
</gene>
<dbReference type="InterPro" id="IPR024498">
    <property type="entry name" value="DUF2786"/>
</dbReference>
<dbReference type="Pfam" id="PF10979">
    <property type="entry name" value="DUF2786"/>
    <property type="match status" value="1"/>
</dbReference>
<accession>A0A0F9B430</accession>
<comment type="caution">
    <text evidence="2">The sequence shown here is derived from an EMBL/GenBank/DDBJ whole genome shotgun (WGS) entry which is preliminary data.</text>
</comment>
<organism evidence="2">
    <name type="scientific">marine sediment metagenome</name>
    <dbReference type="NCBI Taxonomy" id="412755"/>
    <lineage>
        <taxon>unclassified sequences</taxon>
        <taxon>metagenomes</taxon>
        <taxon>ecological metagenomes</taxon>
    </lineage>
</organism>
<reference evidence="2" key="1">
    <citation type="journal article" date="2015" name="Nature">
        <title>Complex archaea that bridge the gap between prokaryotes and eukaryotes.</title>
        <authorList>
            <person name="Spang A."/>
            <person name="Saw J.H."/>
            <person name="Jorgensen S.L."/>
            <person name="Zaremba-Niedzwiedzka K."/>
            <person name="Martijn J."/>
            <person name="Lind A.E."/>
            <person name="van Eijk R."/>
            <person name="Schleper C."/>
            <person name="Guy L."/>
            <person name="Ettema T.J."/>
        </authorList>
    </citation>
    <scope>NUCLEOTIDE SEQUENCE</scope>
</reference>
<name>A0A0F9B430_9ZZZZ</name>
<protein>
    <recommendedName>
        <fullName evidence="1">DUF2786 domain-containing protein</fullName>
    </recommendedName>
</protein>